<evidence type="ECO:0000313" key="1">
    <source>
        <dbReference type="EMBL" id="KAJ8912070.1"/>
    </source>
</evidence>
<dbReference type="EMBL" id="JANEYG010000149">
    <property type="protein sequence ID" value="KAJ8912070.1"/>
    <property type="molecule type" value="Genomic_DNA"/>
</dbReference>
<name>A0AAV8VCR2_9CUCU</name>
<sequence>TPETSAVEIQRWDRGYFMMNGILYRYSPDYEGAQQVVPKCMIEKVLHEHYTTLQKIILRYYWTGMRNVAHLMWLNQPETLRITDPIIAIDLFGPLPETPTGEKWIFIVEDTSTRWTEMFALREATAEACARCLINEIVLRFGTARPGK</sequence>
<dbReference type="AlphaFoldDB" id="A0AAV8VCR2"/>
<evidence type="ECO:0000313" key="2">
    <source>
        <dbReference type="Proteomes" id="UP001159042"/>
    </source>
</evidence>
<dbReference type="InterPro" id="IPR012337">
    <property type="entry name" value="RNaseH-like_sf"/>
</dbReference>
<dbReference type="InterPro" id="IPR036397">
    <property type="entry name" value="RNaseH_sf"/>
</dbReference>
<dbReference type="SUPFAM" id="SSF53098">
    <property type="entry name" value="Ribonuclease H-like"/>
    <property type="match status" value="1"/>
</dbReference>
<feature type="non-terminal residue" evidence="1">
    <location>
        <position position="1"/>
    </location>
</feature>
<dbReference type="GO" id="GO:0003676">
    <property type="term" value="F:nucleic acid binding"/>
    <property type="evidence" value="ECO:0007669"/>
    <property type="project" value="InterPro"/>
</dbReference>
<dbReference type="Gene3D" id="3.30.420.10">
    <property type="entry name" value="Ribonuclease H-like superfamily/Ribonuclease H"/>
    <property type="match status" value="1"/>
</dbReference>
<reference evidence="1 2" key="1">
    <citation type="journal article" date="2023" name="Insect Mol. Biol.">
        <title>Genome sequencing provides insights into the evolution of gene families encoding plant cell wall-degrading enzymes in longhorned beetles.</title>
        <authorList>
            <person name="Shin N.R."/>
            <person name="Okamura Y."/>
            <person name="Kirsch R."/>
            <person name="Pauchet Y."/>
        </authorList>
    </citation>
    <scope>NUCLEOTIDE SEQUENCE [LARGE SCALE GENOMIC DNA]</scope>
    <source>
        <strain evidence="1">EAD_L_NR</strain>
    </source>
</reference>
<accession>A0AAV8VCR2</accession>
<proteinExistence type="predicted"/>
<keyword evidence="2" id="KW-1185">Reference proteome</keyword>
<organism evidence="1 2">
    <name type="scientific">Exocentrus adspersus</name>
    <dbReference type="NCBI Taxonomy" id="1586481"/>
    <lineage>
        <taxon>Eukaryota</taxon>
        <taxon>Metazoa</taxon>
        <taxon>Ecdysozoa</taxon>
        <taxon>Arthropoda</taxon>
        <taxon>Hexapoda</taxon>
        <taxon>Insecta</taxon>
        <taxon>Pterygota</taxon>
        <taxon>Neoptera</taxon>
        <taxon>Endopterygota</taxon>
        <taxon>Coleoptera</taxon>
        <taxon>Polyphaga</taxon>
        <taxon>Cucujiformia</taxon>
        <taxon>Chrysomeloidea</taxon>
        <taxon>Cerambycidae</taxon>
        <taxon>Lamiinae</taxon>
        <taxon>Acanthocinini</taxon>
        <taxon>Exocentrus</taxon>
    </lineage>
</organism>
<comment type="caution">
    <text evidence="1">The sequence shown here is derived from an EMBL/GenBank/DDBJ whole genome shotgun (WGS) entry which is preliminary data.</text>
</comment>
<protein>
    <submittedName>
        <fullName evidence="1">Uncharacterized protein</fullName>
    </submittedName>
</protein>
<gene>
    <name evidence="1" type="ORF">NQ315_016759</name>
</gene>
<dbReference type="Proteomes" id="UP001159042">
    <property type="component" value="Unassembled WGS sequence"/>
</dbReference>